<dbReference type="EMBL" id="UINC01196564">
    <property type="protein sequence ID" value="SVE13620.1"/>
    <property type="molecule type" value="Genomic_DNA"/>
</dbReference>
<name>A0A383B1D9_9ZZZZ</name>
<organism evidence="1">
    <name type="scientific">marine metagenome</name>
    <dbReference type="NCBI Taxonomy" id="408172"/>
    <lineage>
        <taxon>unclassified sequences</taxon>
        <taxon>metagenomes</taxon>
        <taxon>ecological metagenomes</taxon>
    </lineage>
</organism>
<reference evidence="1" key="1">
    <citation type="submission" date="2018-05" db="EMBL/GenBank/DDBJ databases">
        <authorList>
            <person name="Lanie J.A."/>
            <person name="Ng W.-L."/>
            <person name="Kazmierczak K.M."/>
            <person name="Andrzejewski T.M."/>
            <person name="Davidsen T.M."/>
            <person name="Wayne K.J."/>
            <person name="Tettelin H."/>
            <person name="Glass J.I."/>
            <person name="Rusch D."/>
            <person name="Podicherti R."/>
            <person name="Tsui H.-C.T."/>
            <person name="Winkler M.E."/>
        </authorList>
    </citation>
    <scope>NUCLEOTIDE SEQUENCE</scope>
</reference>
<feature type="non-terminal residue" evidence="1">
    <location>
        <position position="27"/>
    </location>
</feature>
<protein>
    <submittedName>
        <fullName evidence="1">Uncharacterized protein</fullName>
    </submittedName>
</protein>
<dbReference type="AlphaFoldDB" id="A0A383B1D9"/>
<proteinExistence type="predicted"/>
<evidence type="ECO:0000313" key="1">
    <source>
        <dbReference type="EMBL" id="SVE13620.1"/>
    </source>
</evidence>
<accession>A0A383B1D9</accession>
<sequence length="27" mass="2933">MTKTSKVLTALQEGQELTAAQITARWG</sequence>
<gene>
    <name evidence="1" type="ORF">METZ01_LOCUS466474</name>
</gene>